<organism evidence="2 3">
    <name type="scientific">Dufourea novaeangliae</name>
    <name type="common">Sweat bee</name>
    <dbReference type="NCBI Taxonomy" id="178035"/>
    <lineage>
        <taxon>Eukaryota</taxon>
        <taxon>Metazoa</taxon>
        <taxon>Ecdysozoa</taxon>
        <taxon>Arthropoda</taxon>
        <taxon>Hexapoda</taxon>
        <taxon>Insecta</taxon>
        <taxon>Pterygota</taxon>
        <taxon>Neoptera</taxon>
        <taxon>Endopterygota</taxon>
        <taxon>Hymenoptera</taxon>
        <taxon>Apocrita</taxon>
        <taxon>Aculeata</taxon>
        <taxon>Apoidea</taxon>
        <taxon>Anthophila</taxon>
        <taxon>Halictidae</taxon>
        <taxon>Rophitinae</taxon>
        <taxon>Dufourea</taxon>
    </lineage>
</organism>
<evidence type="ECO:0000256" key="1">
    <source>
        <dbReference type="SAM" id="Phobius"/>
    </source>
</evidence>
<feature type="transmembrane region" description="Helical" evidence="1">
    <location>
        <begin position="18"/>
        <end position="39"/>
    </location>
</feature>
<sequence length="172" mass="18618">MFNKCALWTYISFCLPGWWTLTPLIMIYPRLVVVVIFVARAMGTRGGTMLPPPPVAIFPPAAAMLPRGPPQFAAPYPPPIFYWPYPSPPVSPTNYYNTANVGGIAAIPQQAALLTPAECLQLAPGATVPGATTPTGEPRIEAFLPRMELEKRVPVPAPPQAECSPFVEVFMV</sequence>
<keyword evidence="1" id="KW-1133">Transmembrane helix</keyword>
<reference evidence="2 3" key="1">
    <citation type="submission" date="2015-07" db="EMBL/GenBank/DDBJ databases">
        <title>The genome of Dufourea novaeangliae.</title>
        <authorList>
            <person name="Pan H."/>
            <person name="Kapheim K."/>
        </authorList>
    </citation>
    <scope>NUCLEOTIDE SEQUENCE [LARGE SCALE GENOMIC DNA]</scope>
    <source>
        <strain evidence="2">0120121106</strain>
        <tissue evidence="2">Whole body</tissue>
    </source>
</reference>
<dbReference type="AlphaFoldDB" id="A0A154PQC3"/>
<dbReference type="EMBL" id="KQ435037">
    <property type="protein sequence ID" value="KZC14089.1"/>
    <property type="molecule type" value="Genomic_DNA"/>
</dbReference>
<gene>
    <name evidence="2" type="ORF">WN55_06320</name>
</gene>
<keyword evidence="1" id="KW-0812">Transmembrane</keyword>
<dbReference type="Proteomes" id="UP000076502">
    <property type="component" value="Unassembled WGS sequence"/>
</dbReference>
<proteinExistence type="predicted"/>
<evidence type="ECO:0000313" key="2">
    <source>
        <dbReference type="EMBL" id="KZC14089.1"/>
    </source>
</evidence>
<protein>
    <submittedName>
        <fullName evidence="2">Uncharacterized protein</fullName>
    </submittedName>
</protein>
<dbReference type="OrthoDB" id="431068at2759"/>
<keyword evidence="3" id="KW-1185">Reference proteome</keyword>
<name>A0A154PQC3_DUFNO</name>
<accession>A0A154PQC3</accession>
<evidence type="ECO:0000313" key="3">
    <source>
        <dbReference type="Proteomes" id="UP000076502"/>
    </source>
</evidence>
<keyword evidence="1" id="KW-0472">Membrane</keyword>